<protein>
    <recommendedName>
        <fullName evidence="8">Mediator of RNA polymerase II transcription subunit 14</fullName>
    </recommendedName>
    <alternativeName>
        <fullName evidence="8">Mediator complex subunit 14</fullName>
    </alternativeName>
</protein>
<reference evidence="12 13" key="1">
    <citation type="submission" date="2018-10" db="EMBL/GenBank/DDBJ databases">
        <title>Genome assembly for a Yunnan-Guizhou Plateau 3E fish, Anabarilius grahami (Regan), and its evolutionary and genetic applications.</title>
        <authorList>
            <person name="Jiang W."/>
        </authorList>
    </citation>
    <scope>NUCLEOTIDE SEQUENCE [LARGE SCALE GENOMIC DNA]</scope>
    <source>
        <strain evidence="12">AG-KIZ</strain>
        <tissue evidence="12">Muscle</tissue>
    </source>
</reference>
<dbReference type="PANTHER" id="PTHR12809">
    <property type="entry name" value="MEDIATOR COMPLEX SUBUNIT"/>
    <property type="match status" value="1"/>
</dbReference>
<dbReference type="Pfam" id="PF22981">
    <property type="entry name" value="RM2_Med14"/>
    <property type="match status" value="1"/>
</dbReference>
<feature type="compositionally biased region" description="Acidic residues" evidence="10">
    <location>
        <begin position="2293"/>
        <end position="2303"/>
    </location>
</feature>
<dbReference type="InterPro" id="IPR056396">
    <property type="entry name" value="HEAT_SCC3-SA"/>
</dbReference>
<feature type="compositionally biased region" description="Pro residues" evidence="10">
    <location>
        <begin position="868"/>
        <end position="881"/>
    </location>
</feature>
<evidence type="ECO:0000256" key="9">
    <source>
        <dbReference type="SAM" id="Coils"/>
    </source>
</evidence>
<feature type="compositionally biased region" description="Low complexity" evidence="10">
    <location>
        <begin position="951"/>
        <end position="964"/>
    </location>
</feature>
<gene>
    <name evidence="12" type="ORF">DPX16_19836</name>
</gene>
<dbReference type="InterPro" id="IPR055113">
    <property type="entry name" value="Med14_RM2"/>
</dbReference>
<dbReference type="GO" id="GO:0016592">
    <property type="term" value="C:mediator complex"/>
    <property type="evidence" value="ECO:0007669"/>
    <property type="project" value="UniProtKB-UniRule"/>
</dbReference>
<dbReference type="PROSITE" id="PS51425">
    <property type="entry name" value="SCD"/>
    <property type="match status" value="1"/>
</dbReference>
<feature type="domain" description="SCD" evidence="11">
    <location>
        <begin position="1577"/>
        <end position="1661"/>
    </location>
</feature>
<evidence type="ECO:0000256" key="6">
    <source>
        <dbReference type="ARBA" id="ARBA00023163"/>
    </source>
</evidence>
<keyword evidence="6 8" id="KW-0804">Transcription</keyword>
<dbReference type="GO" id="GO:0005694">
    <property type="term" value="C:chromosome"/>
    <property type="evidence" value="ECO:0007669"/>
    <property type="project" value="UniProtKB-SubCell"/>
</dbReference>
<sequence>MAPVQIGSDGQLVPAGGPTSAPQPPPGAPATQGVRLSLLIEFLLQRTYHEITLLAELLPRKTDMERKIEIVQFASRTRQLFVRLLALVKWASNAGKVEKCAMISSFLDQQAYLFVDTADRLASLARDALVHARLPSFAIPFAIDVLTTGSYPRLPTCIRDKIIPPDPITKAEKQTTLNQLNQILRHRLVTTDLPPQLANLTVVCFVLTIRDLTCFNELFACQANGRVKFRVEGEFEATLTVMGDDPDIPWRLLKLEILVEDKETGDSFCLSLQLEVLHSQTLMLIRERWGDLVQVERYVPAKCLTLSVWNQQVLGRKTGTAPVHKVTIKIDEMDGSKPLQISHEPPLPACDSRLMERAMKIDHLSVEKLLIDSVHARSHQKLQELKAILKSSNPSDNYQSMLDDIEKSINDDMKRIVTWLQQLKFWLGEQRCRQSVKHLPTLCADTLHLSNLTTHPVVEMFDVSNNPTELQYKYYFLSVSLMESEDGLPAAQLLQQFKPNLEELVQDISSGRVARPGSKRKLSGEQSAIEPKKPKRSGEMCAFNKELAHLVAMCDTNMPLIGLRCELSNMEIPHQGVQVEGDGCSHAIRILKIPPCKGVSEETRKVLERSLLDCTFRLQGRNNRTWVAELIFSSCPLNSTSNKEQEMPSYLSLFSEIRLYNYRKLVLCYGSTKGSSVTIQWNSVTQRFHLALGTVGPNSGCSNCHNIILHQLQEMFNKTPNVVQLLQVLSDTLAPLNAINKLPTVPMLGLTQRTNTAYQCFSILPQSPTHIRLAFRNMYCIDIYCRSRGVVAIRDGAYSLFDNTKIVEGFYPAPGLKTFLNMFVDSNQDARRRSVNEDDNPPSPISMDDTFMPHTQTQPPGRGVYPPLTSPPNPYHVPPSPSMITTQSPGNIHAANSPSGALRAPSPFGPTPSPSSLGISMGQTSNFASPHGTLDPSSPYTIVSASPRVAPWPGSPQVSGPSPGARITGMSPGNPSLHSPIPDPSHSPRAGTSSQAMPPPRKLPQRSWAASIPTILTHSKLHVLLLPSPMPCPVPGLAGSYLCSPLERFLGSVIMRRHLQRIIQLEPNLTIVNSNEPGVIMFKTDVLKCRVALNPKSYQTLQLKVTPENTGPWSQEELQVLEKFFETRVAGPPFKYNTLNAFTKLLGAPTNILRDCVRIMKLELFPDQASQLNWNVQFCLTIPPSAPPIAPPGTIAVVLKTKMLFFLQLTQRLQVPQEPISIIVPIVYDMATGLTQQADIPRQHSSSGAAALMVSSILRRFNEHHPPRSVELCVRKPLMPIHLSSDQVALEMQCLCSQLDLLIRAQVHQEYLDIIGLSDVFPRVEVYMIHGSPIDMLKKSPSDAYFPFIGRLNQLLVLSQQVNEDVKHLGSHKYIAHQLSAIYRGKRKARECSENAKRKHSKSNNGSLGRAENEQLKNGDVEAVTLFEVVSMGRSAMQDSGEYPLIMSGLYWKRFRSHFCEFVSVLVAQCQNSVIFDGYLLNTLISLLTELSDSRVRAFRHTCTLAAVKLLSALVNVALNLSVSVDNSQRLYEVELAKMGSKRASQRLDRIQRKISELQDRKFEIENMMDAIFKGVFLKRYRDVIPEIRAICMEELMVWMKLYSSVFLNDSYLKYVGWMMHDKQPDVRLKCVLGLQGLYQDQSSSKMDLFTIRFKERMISMTLDKDHEVAIQAVRLLMVISQSCEDVLSPDDHKNLFQFVYCSHRPLAITAGEFLYNRLLSNPELSRPSEGASDQDRHRELVLARVRALIHFHTESEVINTKEKKLQTDVCTKLTEHFIKMIPELLSKYSEDAEKLTSFLRIPQFFQTDSCDLENSQALLAELEAVVDRHTDTGVLEMAARSYQSLCAQDSPWHPLARPTFDRLIQNWTNTLETWIGESLSVTIEALRCMCSCILWKLNTFGEGVTSRESALQQRNQLRAFCEKCHRCLSHAEQLVREQAFMCLSDVLIAHNYQLQMWDSSAGTPLLYTPDPKLQKALLSFVLEHVFTSPELDTHSSKVSESECGEGRLEDLHRRRNLLAAYCKLIVHSVLEMSMAAEVFKQYVKYYNDFGDIIKETLNRTRQMDKIESARTLVQCLQQLYLRLKQEQDRGNTCSSRVQTYSSIKELARRFSLTFGWDQIKSRESLAMIHRDGIEFVFKGFVQQSEKHSPPYISYLTILSEFSGKLLKPDKKTIYSYLQKFAGEQVINNREESWMPLIYYRASLMGTAEGEDATSFISSDTNKQPSLTNRSRSPSMKQVNSEGDQRFLSPSTESKANKLLKSSEDSKVQPAPLSREHRTSSLVSDNGPRSSDEVDVDTVDIDV</sequence>
<feature type="region of interest" description="Disordered" evidence="10">
    <location>
        <begin position="1"/>
        <end position="30"/>
    </location>
</feature>
<feature type="compositionally biased region" description="Polar residues" evidence="10">
    <location>
        <begin position="2280"/>
        <end position="2289"/>
    </location>
</feature>
<dbReference type="InterPro" id="IPR056878">
    <property type="entry name" value="RM5_Med14"/>
</dbReference>
<dbReference type="InterPro" id="IPR055107">
    <property type="entry name" value="Med14_RM8"/>
</dbReference>
<evidence type="ECO:0000256" key="4">
    <source>
        <dbReference type="ARBA" id="ARBA00023015"/>
    </source>
</evidence>
<evidence type="ECO:0000256" key="10">
    <source>
        <dbReference type="SAM" id="MobiDB-lite"/>
    </source>
</evidence>
<keyword evidence="3" id="KW-0677">Repeat</keyword>
<dbReference type="InterPro" id="IPR055122">
    <property type="entry name" value="Med14_N"/>
</dbReference>
<evidence type="ECO:0000256" key="5">
    <source>
        <dbReference type="ARBA" id="ARBA00023159"/>
    </source>
</evidence>
<keyword evidence="9" id="KW-0175">Coiled coil</keyword>
<dbReference type="Pfam" id="PF24571">
    <property type="entry name" value="HEAT_SCC3-SA"/>
    <property type="match status" value="1"/>
</dbReference>
<feature type="region of interest" description="Disordered" evidence="10">
    <location>
        <begin position="830"/>
        <end position="1005"/>
    </location>
</feature>
<dbReference type="SUPFAM" id="SSF48371">
    <property type="entry name" value="ARM repeat"/>
    <property type="match status" value="1"/>
</dbReference>
<evidence type="ECO:0000256" key="7">
    <source>
        <dbReference type="ARBA" id="ARBA00023242"/>
    </source>
</evidence>
<evidence type="ECO:0000256" key="1">
    <source>
        <dbReference type="ARBA" id="ARBA00004123"/>
    </source>
</evidence>
<dbReference type="Pfam" id="PF25069">
    <property type="entry name" value="Med14_C"/>
    <property type="match status" value="1"/>
</dbReference>
<comment type="function">
    <text evidence="8">Component of the Mediator complex, a coactivator involved in the regulated transcription of nearly all RNA polymerase II-dependent genes. Mediator functions as a bridge to convey information from gene-specific regulatory proteins to the basal RNA polymerase II transcription machinery. Mediator is recruited to promoters by direct interactions with regulatory proteins and serves as a scaffold for the assembly of a functional preinitiation complex with RNA polymerase II and the general transcription factors.</text>
</comment>
<feature type="region of interest" description="Disordered" evidence="10">
    <location>
        <begin position="1393"/>
        <end position="1412"/>
    </location>
</feature>
<evidence type="ECO:0000313" key="12">
    <source>
        <dbReference type="EMBL" id="ROL41987.1"/>
    </source>
</evidence>
<accession>A0A3N0Y753</accession>
<dbReference type="InterPro" id="IPR013721">
    <property type="entry name" value="STAG"/>
</dbReference>
<dbReference type="InterPro" id="IPR013947">
    <property type="entry name" value="Mediator_Med14"/>
</dbReference>
<dbReference type="PANTHER" id="PTHR12809:SF2">
    <property type="entry name" value="MEDIATOR OF RNA POLYMERASE II TRANSCRIPTION SUBUNIT 14"/>
    <property type="match status" value="1"/>
</dbReference>
<evidence type="ECO:0000313" key="13">
    <source>
        <dbReference type="Proteomes" id="UP000281406"/>
    </source>
</evidence>
<comment type="similarity">
    <text evidence="2 8">Belongs to the Mediator complex subunit 14 family.</text>
</comment>
<dbReference type="Pfam" id="PF08514">
    <property type="entry name" value="STAG"/>
    <property type="match status" value="1"/>
</dbReference>
<feature type="compositionally biased region" description="Polar residues" evidence="10">
    <location>
        <begin position="935"/>
        <end position="944"/>
    </location>
</feature>
<feature type="coiled-coil region" evidence="9">
    <location>
        <begin position="1541"/>
        <end position="1568"/>
    </location>
</feature>
<dbReference type="EMBL" id="RJVU01050883">
    <property type="protein sequence ID" value="ROL41987.1"/>
    <property type="molecule type" value="Genomic_DNA"/>
</dbReference>
<dbReference type="Pfam" id="PF21581">
    <property type="entry name" value="SCD"/>
    <property type="match status" value="1"/>
</dbReference>
<evidence type="ECO:0000256" key="3">
    <source>
        <dbReference type="ARBA" id="ARBA00022737"/>
    </source>
</evidence>
<dbReference type="Pfam" id="PF22983">
    <property type="entry name" value="RM8_Med14"/>
    <property type="match status" value="1"/>
</dbReference>
<evidence type="ECO:0000256" key="2">
    <source>
        <dbReference type="ARBA" id="ARBA00007813"/>
    </source>
</evidence>
<keyword evidence="13" id="KW-1185">Reference proteome</keyword>
<feature type="compositionally biased region" description="Polar residues" evidence="10">
    <location>
        <begin position="2215"/>
        <end position="2254"/>
    </location>
</feature>
<organism evidence="12 13">
    <name type="scientific">Anabarilius grahami</name>
    <name type="common">Kanglang fish</name>
    <name type="synonym">Barilius grahami</name>
    <dbReference type="NCBI Taxonomy" id="495550"/>
    <lineage>
        <taxon>Eukaryota</taxon>
        <taxon>Metazoa</taxon>
        <taxon>Chordata</taxon>
        <taxon>Craniata</taxon>
        <taxon>Vertebrata</taxon>
        <taxon>Euteleostomi</taxon>
        <taxon>Actinopterygii</taxon>
        <taxon>Neopterygii</taxon>
        <taxon>Teleostei</taxon>
        <taxon>Ostariophysi</taxon>
        <taxon>Cypriniformes</taxon>
        <taxon>Xenocyprididae</taxon>
        <taxon>Xenocypridinae</taxon>
        <taxon>Xenocypridinae incertae sedis</taxon>
        <taxon>Anabarilius</taxon>
    </lineage>
</organism>
<keyword evidence="4 8" id="KW-0805">Transcription regulation</keyword>
<dbReference type="GO" id="GO:0006357">
    <property type="term" value="P:regulation of transcription by RNA polymerase II"/>
    <property type="evidence" value="ECO:0007669"/>
    <property type="project" value="InterPro"/>
</dbReference>
<comment type="subunit">
    <text evidence="8">Component of the Mediator complex.</text>
</comment>
<dbReference type="InterPro" id="IPR016024">
    <property type="entry name" value="ARM-type_fold"/>
</dbReference>
<evidence type="ECO:0000259" key="11">
    <source>
        <dbReference type="PROSITE" id="PS51425"/>
    </source>
</evidence>
<dbReference type="InterPro" id="IPR055114">
    <property type="entry name" value="Med14_RM6"/>
</dbReference>
<dbReference type="OrthoDB" id="205099at2759"/>
<comment type="caution">
    <text evidence="12">The sequence shown here is derived from an EMBL/GenBank/DDBJ whole genome shotgun (WGS) entry which is preliminary data.</text>
</comment>
<feature type="compositionally biased region" description="Polar residues" evidence="10">
    <location>
        <begin position="917"/>
        <end position="928"/>
    </location>
</feature>
<dbReference type="Pfam" id="PF25067">
    <property type="entry name" value="RM5_Med14"/>
    <property type="match status" value="1"/>
</dbReference>
<feature type="region of interest" description="Disordered" evidence="10">
    <location>
        <begin position="2215"/>
        <end position="2303"/>
    </location>
</feature>
<dbReference type="Pfam" id="PF08638">
    <property type="entry name" value="Med14"/>
    <property type="match status" value="1"/>
</dbReference>
<evidence type="ECO:0000256" key="8">
    <source>
        <dbReference type="RuleBase" id="RU365082"/>
    </source>
</evidence>
<dbReference type="GO" id="GO:0003712">
    <property type="term" value="F:transcription coregulator activity"/>
    <property type="evidence" value="ECO:0007669"/>
    <property type="project" value="UniProtKB-UniRule"/>
</dbReference>
<dbReference type="InterPro" id="IPR056877">
    <property type="entry name" value="Med14_C"/>
</dbReference>
<keyword evidence="5 8" id="KW-0010">Activator</keyword>
<feature type="region of interest" description="Disordered" evidence="10">
    <location>
        <begin position="512"/>
        <end position="535"/>
    </location>
</feature>
<comment type="subcellular location">
    <subcellularLocation>
        <location evidence="1 8">Nucleus</location>
    </subcellularLocation>
</comment>
<keyword evidence="7 8" id="KW-0539">Nucleus</keyword>
<dbReference type="Proteomes" id="UP000281406">
    <property type="component" value="Unassembled WGS sequence"/>
</dbReference>
<dbReference type="InterPro" id="IPR020839">
    <property type="entry name" value="SCD"/>
</dbReference>
<name>A0A3N0Y753_ANAGA</name>
<proteinExistence type="inferred from homology"/>
<dbReference type="GO" id="GO:0070847">
    <property type="term" value="C:core mediator complex"/>
    <property type="evidence" value="ECO:0007669"/>
    <property type="project" value="TreeGrafter"/>
</dbReference>
<feature type="compositionally biased region" description="Polar residues" evidence="10">
    <location>
        <begin position="883"/>
        <end position="899"/>
    </location>
</feature>
<dbReference type="Pfam" id="PF22984">
    <property type="entry name" value="RM6_Med14"/>
    <property type="match status" value="1"/>
</dbReference>